<dbReference type="Proteomes" id="UP001320119">
    <property type="component" value="Chromosome"/>
</dbReference>
<accession>A0AAN1WKS1</accession>
<keyword evidence="2" id="KW-1185">Reference proteome</keyword>
<evidence type="ECO:0000313" key="2">
    <source>
        <dbReference type="Proteomes" id="UP001320119"/>
    </source>
</evidence>
<reference evidence="1 2" key="1">
    <citation type="journal article" date="2022" name="IScience">
        <title>An ultrasensitive nanofiber-based assay for enzymatic hydrolysis and deep-sea microbial degradation of cellulose.</title>
        <authorList>
            <person name="Tsudome M."/>
            <person name="Tachioka M."/>
            <person name="Miyazaki M."/>
            <person name="Uchimura K."/>
            <person name="Tsuda M."/>
            <person name="Takaki Y."/>
            <person name="Deguchi S."/>
        </authorList>
    </citation>
    <scope>NUCLEOTIDE SEQUENCE [LARGE SCALE GENOMIC DNA]</scope>
    <source>
        <strain evidence="1 2">GE09</strain>
    </source>
</reference>
<gene>
    <name evidence="1" type="ORF">MARGE09_P3620</name>
</gene>
<dbReference type="AlphaFoldDB" id="A0AAN1WKS1"/>
<proteinExistence type="predicted"/>
<dbReference type="KEGG" id="marq:MARGE09_P3620"/>
<dbReference type="EMBL" id="AP023086">
    <property type="protein sequence ID" value="BCD99418.1"/>
    <property type="molecule type" value="Genomic_DNA"/>
</dbReference>
<protein>
    <submittedName>
        <fullName evidence="1">Uncharacterized protein</fullName>
    </submittedName>
</protein>
<evidence type="ECO:0000313" key="1">
    <source>
        <dbReference type="EMBL" id="BCD99418.1"/>
    </source>
</evidence>
<organism evidence="1 2">
    <name type="scientific">Marinagarivorans cellulosilyticus</name>
    <dbReference type="NCBI Taxonomy" id="2721545"/>
    <lineage>
        <taxon>Bacteria</taxon>
        <taxon>Pseudomonadati</taxon>
        <taxon>Pseudomonadota</taxon>
        <taxon>Gammaproteobacteria</taxon>
        <taxon>Cellvibrionales</taxon>
        <taxon>Cellvibrionaceae</taxon>
        <taxon>Marinagarivorans</taxon>
    </lineage>
</organism>
<name>A0AAN1WKS1_9GAMM</name>
<sequence>MSGYIASLRLAHALRCAILMEYDQLKVNAVSADSNNVKCETETHILDAQQHMSQVLRTTSIEQIEQFVGGATSSAVDIDYYTPGQVLANELVLLTISGPELQLLVKIHFNYQQIRSRFRSRVSHASAPLSRQDVDFIKELGNQFCGAICRKLASQDIMAGLSIPLSTRGYYEIYADYTHKTSPFIKFGEGWGLEGDFGTLYFSCYSELSNPQVIPKILAINPTEDAPAQDIDFF</sequence>